<accession>A0ACC2AE91</accession>
<comment type="caution">
    <text evidence="1">The sequence shown here is derived from an EMBL/GenBank/DDBJ whole genome shotgun (WGS) entry which is preliminary data.</text>
</comment>
<proteinExistence type="predicted"/>
<dbReference type="EMBL" id="CM055113">
    <property type="protein sequence ID" value="KAJ7515879.1"/>
    <property type="molecule type" value="Genomic_DNA"/>
</dbReference>
<evidence type="ECO:0000313" key="1">
    <source>
        <dbReference type="EMBL" id="KAJ7515879.1"/>
    </source>
</evidence>
<sequence length="183" mass="19793">MGSAGITSLKEIVLWRRPGMALLVLACGSLVYYHCTARNCSLVSLVCDVIIVFICSLAILGMLFRHLNVCVPVDPLEWQVSQDSATCLVACVANTMGATEGVLRVAASGSDYKLFFKVVFFLYLTSALGRALSGATVLYIALWFAFIVPFLVSKLKPNAKCGTSTILNKKLEETQSNGNNGWT</sequence>
<name>A0ACC2AE91_DIPCM</name>
<reference evidence="2" key="1">
    <citation type="journal article" date="2024" name="Proc. Natl. Acad. Sci. U.S.A.">
        <title>Extraordinary preservation of gene collinearity over three hundred million years revealed in homosporous lycophytes.</title>
        <authorList>
            <person name="Li C."/>
            <person name="Wickell D."/>
            <person name="Kuo L.Y."/>
            <person name="Chen X."/>
            <person name="Nie B."/>
            <person name="Liao X."/>
            <person name="Peng D."/>
            <person name="Ji J."/>
            <person name="Jenkins J."/>
            <person name="Williams M."/>
            <person name="Shu S."/>
            <person name="Plott C."/>
            <person name="Barry K."/>
            <person name="Rajasekar S."/>
            <person name="Grimwood J."/>
            <person name="Han X."/>
            <person name="Sun S."/>
            <person name="Hou Z."/>
            <person name="He W."/>
            <person name="Dai G."/>
            <person name="Sun C."/>
            <person name="Schmutz J."/>
            <person name="Leebens-Mack J.H."/>
            <person name="Li F.W."/>
            <person name="Wang L."/>
        </authorList>
    </citation>
    <scope>NUCLEOTIDE SEQUENCE [LARGE SCALE GENOMIC DNA]</scope>
    <source>
        <strain evidence="2">cv. PW_Plant_1</strain>
    </source>
</reference>
<evidence type="ECO:0000313" key="2">
    <source>
        <dbReference type="Proteomes" id="UP001162992"/>
    </source>
</evidence>
<gene>
    <name evidence="1" type="ORF">O6H91_22G032700</name>
</gene>
<organism evidence="1 2">
    <name type="scientific">Diphasiastrum complanatum</name>
    <name type="common">Issler's clubmoss</name>
    <name type="synonym">Lycopodium complanatum</name>
    <dbReference type="NCBI Taxonomy" id="34168"/>
    <lineage>
        <taxon>Eukaryota</taxon>
        <taxon>Viridiplantae</taxon>
        <taxon>Streptophyta</taxon>
        <taxon>Embryophyta</taxon>
        <taxon>Tracheophyta</taxon>
        <taxon>Lycopodiopsida</taxon>
        <taxon>Lycopodiales</taxon>
        <taxon>Lycopodiaceae</taxon>
        <taxon>Lycopodioideae</taxon>
        <taxon>Diphasiastrum</taxon>
    </lineage>
</organism>
<dbReference type="Proteomes" id="UP001162992">
    <property type="component" value="Chromosome 22"/>
</dbReference>
<protein>
    <submittedName>
        <fullName evidence="1">Uncharacterized protein</fullName>
    </submittedName>
</protein>
<keyword evidence="2" id="KW-1185">Reference proteome</keyword>